<evidence type="ECO:0000256" key="6">
    <source>
        <dbReference type="SAM" id="MobiDB-lite"/>
    </source>
</evidence>
<keyword evidence="5" id="KW-0325">Glycoprotein</keyword>
<evidence type="ECO:0000256" key="5">
    <source>
        <dbReference type="ARBA" id="ARBA00023180"/>
    </source>
</evidence>
<proteinExistence type="predicted"/>
<comment type="subcellular location">
    <subcellularLocation>
        <location evidence="1">Membrane</location>
        <topology evidence="1">Single-pass type I membrane protein</topology>
    </subcellularLocation>
</comment>
<feature type="domain" description="Neogenin C-terminal" evidence="7">
    <location>
        <begin position="101"/>
        <end position="241"/>
    </location>
</feature>
<reference evidence="8" key="1">
    <citation type="submission" date="2020-11" db="EMBL/GenBank/DDBJ databases">
        <authorList>
            <person name="Tran Van P."/>
        </authorList>
    </citation>
    <scope>NUCLEOTIDE SEQUENCE</scope>
</reference>
<evidence type="ECO:0000259" key="7">
    <source>
        <dbReference type="Pfam" id="PF06583"/>
    </source>
</evidence>
<evidence type="ECO:0000256" key="4">
    <source>
        <dbReference type="ARBA" id="ARBA00023136"/>
    </source>
</evidence>
<dbReference type="OrthoDB" id="8300677at2759"/>
<evidence type="ECO:0000313" key="9">
    <source>
        <dbReference type="Proteomes" id="UP000678499"/>
    </source>
</evidence>
<dbReference type="GO" id="GO:0016020">
    <property type="term" value="C:membrane"/>
    <property type="evidence" value="ECO:0007669"/>
    <property type="project" value="UniProtKB-SubCell"/>
</dbReference>
<evidence type="ECO:0000313" key="8">
    <source>
        <dbReference type="EMBL" id="CAD7275523.1"/>
    </source>
</evidence>
<dbReference type="InterPro" id="IPR010560">
    <property type="entry name" value="Neogenin_C"/>
</dbReference>
<evidence type="ECO:0000256" key="2">
    <source>
        <dbReference type="ARBA" id="ARBA00022692"/>
    </source>
</evidence>
<dbReference type="AlphaFoldDB" id="A0A7R9BHN5"/>
<keyword evidence="2" id="KW-0812">Transmembrane</keyword>
<keyword evidence="3" id="KW-1133">Transmembrane helix</keyword>
<organism evidence="8">
    <name type="scientific">Notodromas monacha</name>
    <dbReference type="NCBI Taxonomy" id="399045"/>
    <lineage>
        <taxon>Eukaryota</taxon>
        <taxon>Metazoa</taxon>
        <taxon>Ecdysozoa</taxon>
        <taxon>Arthropoda</taxon>
        <taxon>Crustacea</taxon>
        <taxon>Oligostraca</taxon>
        <taxon>Ostracoda</taxon>
        <taxon>Podocopa</taxon>
        <taxon>Podocopida</taxon>
        <taxon>Cypridocopina</taxon>
        <taxon>Cypridoidea</taxon>
        <taxon>Cyprididae</taxon>
        <taxon>Notodromas</taxon>
    </lineage>
</organism>
<name>A0A7R9BHN5_9CRUS</name>
<evidence type="ECO:0000256" key="3">
    <source>
        <dbReference type="ARBA" id="ARBA00022989"/>
    </source>
</evidence>
<sequence>MYPRTQLNVPVSSSRGFDMLSHPVDVLCSDQVQVHANNLGNVGMSHMLQQPQVITGPPGYNLMATTGLAQWTPSMRNDDGCRDDPQAHGMKTFGGAVGPMCTSSTTSLCQSLPSHRDSTTSSSLASTTPPLPQAVVAQPKQFVRPVVQQMSSPFKRPNGPNAPMLVRPFGLSTGAGAMHMGQASLAGSPTTPTSGAVVNVVNPRIAETKSSCLKPALSSEELSQEMANLEGLMKDLSVMTANQFEIN</sequence>
<keyword evidence="9" id="KW-1185">Reference proteome</keyword>
<feature type="compositionally biased region" description="Low complexity" evidence="6">
    <location>
        <begin position="105"/>
        <end position="128"/>
    </location>
</feature>
<evidence type="ECO:0000256" key="1">
    <source>
        <dbReference type="ARBA" id="ARBA00004479"/>
    </source>
</evidence>
<protein>
    <recommendedName>
        <fullName evidence="7">Neogenin C-terminal domain-containing protein</fullName>
    </recommendedName>
</protein>
<dbReference type="Proteomes" id="UP000678499">
    <property type="component" value="Unassembled WGS sequence"/>
</dbReference>
<keyword evidence="4" id="KW-0472">Membrane</keyword>
<dbReference type="Pfam" id="PF06583">
    <property type="entry name" value="Neogenin_C"/>
    <property type="match status" value="1"/>
</dbReference>
<accession>A0A7R9BHN5</accession>
<feature type="region of interest" description="Disordered" evidence="6">
    <location>
        <begin position="105"/>
        <end position="130"/>
    </location>
</feature>
<dbReference type="EMBL" id="CAJPEX010000431">
    <property type="protein sequence ID" value="CAG0915675.1"/>
    <property type="molecule type" value="Genomic_DNA"/>
</dbReference>
<gene>
    <name evidence="8" type="ORF">NMOB1V02_LOCUS3315</name>
</gene>
<dbReference type="EMBL" id="OA882468">
    <property type="protein sequence ID" value="CAD7275523.1"/>
    <property type="molecule type" value="Genomic_DNA"/>
</dbReference>